<reference evidence="4" key="1">
    <citation type="submission" date="2017-08" db="EMBL/GenBank/DDBJ databases">
        <title>A dynamic microbial community with high functional redundancy inhabits the cold, oxic subseafloor aquifer.</title>
        <authorList>
            <person name="Tully B.J."/>
            <person name="Wheat C.G."/>
            <person name="Glazer B.T."/>
            <person name="Huber J.A."/>
        </authorList>
    </citation>
    <scope>NUCLEOTIDE SEQUENCE [LARGE SCALE GENOMIC DNA]</scope>
</reference>
<dbReference type="Proteomes" id="UP000218327">
    <property type="component" value="Unassembled WGS sequence"/>
</dbReference>
<dbReference type="InterPro" id="IPR046586">
    <property type="entry name" value="DUF6644"/>
</dbReference>
<dbReference type="AlphaFoldDB" id="A0A2A5B4X7"/>
<dbReference type="EMBL" id="NVVJ01000010">
    <property type="protein sequence ID" value="PCJ26617.1"/>
    <property type="molecule type" value="Genomic_DNA"/>
</dbReference>
<gene>
    <name evidence="3" type="ORF">COA96_04675</name>
</gene>
<feature type="transmembrane region" description="Helical" evidence="1">
    <location>
        <begin position="49"/>
        <end position="65"/>
    </location>
</feature>
<feature type="transmembrane region" description="Helical" evidence="1">
    <location>
        <begin position="173"/>
        <end position="192"/>
    </location>
</feature>
<evidence type="ECO:0000256" key="1">
    <source>
        <dbReference type="SAM" id="Phobius"/>
    </source>
</evidence>
<comment type="caution">
    <text evidence="3">The sequence shown here is derived from an EMBL/GenBank/DDBJ whole genome shotgun (WGS) entry which is preliminary data.</text>
</comment>
<keyword evidence="1" id="KW-0812">Transmembrane</keyword>
<feature type="transmembrane region" description="Helical" evidence="1">
    <location>
        <begin position="107"/>
        <end position="126"/>
    </location>
</feature>
<feature type="transmembrane region" description="Helical" evidence="1">
    <location>
        <begin position="132"/>
        <end position="153"/>
    </location>
</feature>
<evidence type="ECO:0000313" key="3">
    <source>
        <dbReference type="EMBL" id="PCJ26617.1"/>
    </source>
</evidence>
<evidence type="ECO:0000313" key="4">
    <source>
        <dbReference type="Proteomes" id="UP000218327"/>
    </source>
</evidence>
<name>A0A2A5B4X7_9GAMM</name>
<evidence type="ECO:0000259" key="2">
    <source>
        <dbReference type="Pfam" id="PF20349"/>
    </source>
</evidence>
<organism evidence="3 4">
    <name type="scientific">SAR86 cluster bacterium</name>
    <dbReference type="NCBI Taxonomy" id="2030880"/>
    <lineage>
        <taxon>Bacteria</taxon>
        <taxon>Pseudomonadati</taxon>
        <taxon>Pseudomonadota</taxon>
        <taxon>Gammaproteobacteria</taxon>
        <taxon>SAR86 cluster</taxon>
    </lineage>
</organism>
<accession>A0A2A5B4X7</accession>
<dbReference type="Pfam" id="PF20349">
    <property type="entry name" value="DUF6644"/>
    <property type="match status" value="1"/>
</dbReference>
<proteinExistence type="predicted"/>
<keyword evidence="1" id="KW-0472">Membrane</keyword>
<feature type="domain" description="DUF6644" evidence="2">
    <location>
        <begin position="41"/>
        <end position="195"/>
    </location>
</feature>
<feature type="transmembrane region" description="Helical" evidence="1">
    <location>
        <begin position="12"/>
        <end position="28"/>
    </location>
</feature>
<protein>
    <recommendedName>
        <fullName evidence="2">DUF6644 domain-containing protein</fullName>
    </recommendedName>
</protein>
<keyword evidence="1" id="KW-1133">Transmembrane helix</keyword>
<sequence>MLNSMLGQYRRTIILVVVFLLIAILEVLEVRTTIYGNSLPFFEWMKNSSWLGIIGTTYGSVYATIEAVHLLSMAVIGGTVLATDLRLLGVVLTDIPSETLTRGTHKVFRNALICAIATGIFCAAGVADKVYYMPVFWVKMLALVAGGCFVFLVKQPLLNSMPHSEINPWTIRLLATTSILVWFTVAAAGRWIGFS</sequence>